<dbReference type="OrthoDB" id="9837391at2759"/>
<evidence type="ECO:0000313" key="3">
    <source>
        <dbReference type="EMBL" id="NWU98582.1"/>
    </source>
</evidence>
<dbReference type="PANTHER" id="PTHR37360:SF1">
    <property type="entry name" value="FMR1 NEIGHBOR PROTEIN"/>
    <property type="match status" value="1"/>
</dbReference>
<dbReference type="PANTHER" id="PTHR37360">
    <property type="entry name" value="FRAGILE X MENTAL RETARDATION 1 NEIGHBOR PROTEIN"/>
    <property type="match status" value="1"/>
</dbReference>
<dbReference type="Proteomes" id="UP000544127">
    <property type="component" value="Unassembled WGS sequence"/>
</dbReference>
<feature type="non-terminal residue" evidence="3">
    <location>
        <position position="136"/>
    </location>
</feature>
<keyword evidence="1" id="KW-1133">Transmembrane helix</keyword>
<dbReference type="EMBL" id="VZRI01010676">
    <property type="protein sequence ID" value="NWU98582.1"/>
    <property type="molecule type" value="Genomic_DNA"/>
</dbReference>
<proteinExistence type="predicted"/>
<keyword evidence="4" id="KW-1185">Reference proteome</keyword>
<dbReference type="AlphaFoldDB" id="A0A7K6B8F9"/>
<dbReference type="InterPro" id="IPR055331">
    <property type="entry name" value="FMR1-like"/>
</dbReference>
<name>A0A7K6B8F9_UPUEP</name>
<keyword evidence="2" id="KW-0732">Signal</keyword>
<feature type="transmembrane region" description="Helical" evidence="1">
    <location>
        <begin position="112"/>
        <end position="134"/>
    </location>
</feature>
<protein>
    <submittedName>
        <fullName evidence="3">FMR1N protein</fullName>
    </submittedName>
</protein>
<accession>A0A7K6B8F9</accession>
<evidence type="ECO:0000256" key="1">
    <source>
        <dbReference type="SAM" id="Phobius"/>
    </source>
</evidence>
<gene>
    <name evidence="3" type="primary">Fmr1nb</name>
    <name evidence="3" type="ORF">UPUEPO_R07843</name>
</gene>
<evidence type="ECO:0000256" key="2">
    <source>
        <dbReference type="SAM" id="SignalP"/>
    </source>
</evidence>
<keyword evidence="1" id="KW-0472">Membrane</keyword>
<feature type="non-terminal residue" evidence="3">
    <location>
        <position position="1"/>
    </location>
</feature>
<reference evidence="3 4" key="1">
    <citation type="submission" date="2019-09" db="EMBL/GenBank/DDBJ databases">
        <title>Bird 10,000 Genomes (B10K) Project - Family phase.</title>
        <authorList>
            <person name="Zhang G."/>
        </authorList>
    </citation>
    <scope>NUCLEOTIDE SEQUENCE [LARGE SCALE GENOMIC DNA]</scope>
    <source>
        <strain evidence="3">B10K-DU-012-37</strain>
    </source>
</reference>
<organism evidence="3 4">
    <name type="scientific">Upupa epops</name>
    <name type="common">Eurasian hoopoe</name>
    <dbReference type="NCBI Taxonomy" id="57439"/>
    <lineage>
        <taxon>Eukaryota</taxon>
        <taxon>Metazoa</taxon>
        <taxon>Chordata</taxon>
        <taxon>Craniata</taxon>
        <taxon>Vertebrata</taxon>
        <taxon>Euteleostomi</taxon>
        <taxon>Archelosauria</taxon>
        <taxon>Archosauria</taxon>
        <taxon>Dinosauria</taxon>
        <taxon>Saurischia</taxon>
        <taxon>Theropoda</taxon>
        <taxon>Coelurosauria</taxon>
        <taxon>Aves</taxon>
        <taxon>Neognathae</taxon>
        <taxon>Neoaves</taxon>
        <taxon>Telluraves</taxon>
        <taxon>Coraciimorphae</taxon>
        <taxon>Bucerotiformes</taxon>
        <taxon>Upupidae</taxon>
        <taxon>Upupa</taxon>
    </lineage>
</organism>
<keyword evidence="1" id="KW-0812">Transmembrane</keyword>
<feature type="chain" id="PRO_5029896712" evidence="2">
    <location>
        <begin position="24"/>
        <end position="136"/>
    </location>
</feature>
<feature type="signal peptide" evidence="2">
    <location>
        <begin position="1"/>
        <end position="23"/>
    </location>
</feature>
<sequence length="136" mass="15222">VGTHLVWNYGLLILLYSINSSLASPTRHVVERSEAAPSRPFMKLKNMYEHLVSFFKPVTCRQKDGQTLVPCHVGEGLNATECLENKCCPSKTSHELKCYLPFKDSMQLTFRLLVVVAGISLTLGCLPFCCGAFLRR</sequence>
<comment type="caution">
    <text evidence="3">The sequence shown here is derived from an EMBL/GenBank/DDBJ whole genome shotgun (WGS) entry which is preliminary data.</text>
</comment>
<evidence type="ECO:0000313" key="4">
    <source>
        <dbReference type="Proteomes" id="UP000544127"/>
    </source>
</evidence>